<keyword evidence="10" id="KW-1185">Reference proteome</keyword>
<evidence type="ECO:0000256" key="4">
    <source>
        <dbReference type="ARBA" id="ARBA00032089"/>
    </source>
</evidence>
<keyword evidence="7" id="KW-0812">Transmembrane</keyword>
<dbReference type="AlphaFoldDB" id="A0A1Y6K4E1"/>
<dbReference type="InterPro" id="IPR007221">
    <property type="entry name" value="MreC"/>
</dbReference>
<evidence type="ECO:0000256" key="5">
    <source>
        <dbReference type="PIRNR" id="PIRNR038471"/>
    </source>
</evidence>
<keyword evidence="3 5" id="KW-0133">Cell shape</keyword>
<organism evidence="9 10">
    <name type="scientific">Candidatus Brevifilum fermentans</name>
    <dbReference type="NCBI Taxonomy" id="1986204"/>
    <lineage>
        <taxon>Bacteria</taxon>
        <taxon>Bacillati</taxon>
        <taxon>Chloroflexota</taxon>
        <taxon>Anaerolineae</taxon>
        <taxon>Anaerolineales</taxon>
        <taxon>Anaerolineaceae</taxon>
        <taxon>Candidatus Brevifilum</taxon>
    </lineage>
</organism>
<comment type="similarity">
    <text evidence="1 5">Belongs to the MreC family.</text>
</comment>
<dbReference type="PIRSF" id="PIRSF038471">
    <property type="entry name" value="MreC"/>
    <property type="match status" value="1"/>
</dbReference>
<dbReference type="Pfam" id="PF04085">
    <property type="entry name" value="MreC"/>
    <property type="match status" value="1"/>
</dbReference>
<evidence type="ECO:0000256" key="7">
    <source>
        <dbReference type="SAM" id="Phobius"/>
    </source>
</evidence>
<feature type="coiled-coil region" evidence="6">
    <location>
        <begin position="65"/>
        <end position="92"/>
    </location>
</feature>
<reference evidence="10" key="1">
    <citation type="submission" date="2017-05" db="EMBL/GenBank/DDBJ databases">
        <authorList>
            <person name="Kirkegaard R."/>
            <person name="Mcilroy J S."/>
        </authorList>
    </citation>
    <scope>NUCLEOTIDE SEQUENCE [LARGE SCALE GENOMIC DNA]</scope>
</reference>
<comment type="function">
    <text evidence="5">Involved in formation and maintenance of cell shape.</text>
</comment>
<dbReference type="InterPro" id="IPR055342">
    <property type="entry name" value="MreC_beta-barrel_core"/>
</dbReference>
<dbReference type="GO" id="GO:0005886">
    <property type="term" value="C:plasma membrane"/>
    <property type="evidence" value="ECO:0007669"/>
    <property type="project" value="TreeGrafter"/>
</dbReference>
<evidence type="ECO:0000256" key="1">
    <source>
        <dbReference type="ARBA" id="ARBA00009369"/>
    </source>
</evidence>
<dbReference type="Gene3D" id="2.40.10.340">
    <property type="entry name" value="Rod shape-determining protein MreC, domain 1"/>
    <property type="match status" value="1"/>
</dbReference>
<evidence type="ECO:0000256" key="6">
    <source>
        <dbReference type="SAM" id="Coils"/>
    </source>
</evidence>
<sequence>MKFLNSKNIQTLIIFIAVGGLLFLALSGYLTPVFNLSVNPLISLQSWISVRYLSARDFLTTPRDITVLQEQNALLESQLTQLQTQLIVMEERLGEAQVCFALLDFGRTNPQYNYIAATVIGREISPFLQYIIIDRGTNHGVLYGMPVVTQQGLVGRVDAVIAGAARVKLITDSTSVVNIRLKSAGIEAQLVGSLTGDVSLDMIPLDVFVDPGDVVLTSGLGGNFPPNIFVGQVLSTQRRENALFQTASVQPIVDFESINAVLVVSDFESVDINPLIPEPEQ</sequence>
<proteinExistence type="inferred from homology"/>
<keyword evidence="7" id="KW-0472">Membrane</keyword>
<evidence type="ECO:0000259" key="8">
    <source>
        <dbReference type="Pfam" id="PF04085"/>
    </source>
</evidence>
<feature type="domain" description="Rod shape-determining protein MreC beta-barrel core" evidence="8">
    <location>
        <begin position="119"/>
        <end position="264"/>
    </location>
</feature>
<dbReference type="GO" id="GO:0008360">
    <property type="term" value="P:regulation of cell shape"/>
    <property type="evidence" value="ECO:0007669"/>
    <property type="project" value="UniProtKB-KW"/>
</dbReference>
<name>A0A1Y6K4E1_9CHLR</name>
<dbReference type="OrthoDB" id="9792313at2"/>
<dbReference type="Proteomes" id="UP000195514">
    <property type="component" value="Chromosome I"/>
</dbReference>
<protein>
    <recommendedName>
        <fullName evidence="2 5">Cell shape-determining protein MreC</fullName>
    </recommendedName>
    <alternativeName>
        <fullName evidence="4 5">Cell shape protein MreC</fullName>
    </alternativeName>
</protein>
<dbReference type="InterPro" id="IPR042175">
    <property type="entry name" value="Cell/Rod_MreC_2"/>
</dbReference>
<gene>
    <name evidence="9" type="primary">mreC</name>
    <name evidence="9" type="ORF">CFX1CAM_1476</name>
</gene>
<dbReference type="KEGG" id="abat:CFX1CAM_1476"/>
<dbReference type="EMBL" id="LT859958">
    <property type="protein sequence ID" value="SMX54541.1"/>
    <property type="molecule type" value="Genomic_DNA"/>
</dbReference>
<evidence type="ECO:0000256" key="3">
    <source>
        <dbReference type="ARBA" id="ARBA00022960"/>
    </source>
</evidence>
<dbReference type="PANTHER" id="PTHR34138">
    <property type="entry name" value="CELL SHAPE-DETERMINING PROTEIN MREC"/>
    <property type="match status" value="1"/>
</dbReference>
<dbReference type="InterPro" id="IPR042177">
    <property type="entry name" value="Cell/Rod_1"/>
</dbReference>
<dbReference type="RefSeq" id="WP_087862377.1">
    <property type="nucleotide sequence ID" value="NZ_LT859958.1"/>
</dbReference>
<keyword evidence="7" id="KW-1133">Transmembrane helix</keyword>
<evidence type="ECO:0000313" key="9">
    <source>
        <dbReference type="EMBL" id="SMX54541.1"/>
    </source>
</evidence>
<dbReference type="Gene3D" id="2.40.10.350">
    <property type="entry name" value="Rod shape-determining protein MreC, domain 2"/>
    <property type="match status" value="1"/>
</dbReference>
<dbReference type="NCBIfam" id="TIGR00219">
    <property type="entry name" value="mreC"/>
    <property type="match status" value="1"/>
</dbReference>
<keyword evidence="6" id="KW-0175">Coiled coil</keyword>
<evidence type="ECO:0000313" key="10">
    <source>
        <dbReference type="Proteomes" id="UP000195514"/>
    </source>
</evidence>
<accession>A0A1Y6K4E1</accession>
<feature type="transmembrane region" description="Helical" evidence="7">
    <location>
        <begin position="12"/>
        <end position="30"/>
    </location>
</feature>
<evidence type="ECO:0000256" key="2">
    <source>
        <dbReference type="ARBA" id="ARBA00013855"/>
    </source>
</evidence>
<dbReference type="PANTHER" id="PTHR34138:SF1">
    <property type="entry name" value="CELL SHAPE-DETERMINING PROTEIN MREC"/>
    <property type="match status" value="1"/>
</dbReference>